<dbReference type="InterPro" id="IPR017853">
    <property type="entry name" value="GH"/>
</dbReference>
<evidence type="ECO:0000313" key="3">
    <source>
        <dbReference type="EMBL" id="GHC13582.1"/>
    </source>
</evidence>
<dbReference type="SUPFAM" id="SSF81296">
    <property type="entry name" value="E set domains"/>
    <property type="match status" value="1"/>
</dbReference>
<sequence length="823" mass="93918">MSTTIRRILAAYWTAPGKGVVLMKRNWSSSTLPQFYIDGKDVEVAKVKRMDPIALAMFTGFYEADGNIHFCVDPLRFPHVDFKTNPVRVAGLFNNWGRDENESAWTLHSAKDTNGKTYYTTKIPKGDIGSGTANYIFKFVTQDWHWLTPLRCAPNVEYDKAENANYRLTFVRTGQHAFEFELGKGQRGMDQVCRLGRRDGGSVRDLQLIKPGLSFYDLYTDALLGTTVRRKETVFRLFAPRAKGVILELYDTIDAETVNQYDMELSKDQLCWEITLKSNLHGWFYNYYVDGENDGKTTSFEPDQPVLDPYAFAVYAHDGPGIVINVSQTKKPIKTHEPPPWQDLIILECHVRDISAKAPMKMSADDRLGFNGVTHYLSNDMCYLRTVGVNTLEFQPIQQFDSTTKEEYHWGYMTTNYFSPCAWYGSDPAKATQNDEFLHMVEACHKHELSVIIDVVYNHVGVPNFLSRIDKAYYFYLEENGEHNNWTGCGNTLNAESAMTKRLIIDSLVHLIQAYDVDGFRFDLAELITVETLKQVGDALKAVKESIILIAEPWSFRGSIQWDTRMAGYAFWNDGYRSTIADYVQGKSNADALAYYMKGCLDHMAAWPAQSINYTASHDDRCWIDKITTNNDFNGDNPSHLDIQRTHMMAAIGLCAVGVPMFSEGQDFLRSKQGINNTYQRGDINALDYGRLQRFGMTHNYFQQLIGLRRSEWGEVLRLWDRPSEGYLRVFKCDNPQSSAVALLFNADCALGPRQLLFAVNPNNDPQNINLHDIDGTHWHCVANNEHVNFTGLIDSRLDKHNHRVSLQAMDVGIWVRKFPKAE</sequence>
<evidence type="ECO:0000256" key="1">
    <source>
        <dbReference type="ARBA" id="ARBA00008061"/>
    </source>
</evidence>
<dbReference type="GO" id="GO:0004553">
    <property type="term" value="F:hydrolase activity, hydrolyzing O-glycosyl compounds"/>
    <property type="evidence" value="ECO:0007669"/>
    <property type="project" value="InterPro"/>
</dbReference>
<evidence type="ECO:0000313" key="4">
    <source>
        <dbReference type="Proteomes" id="UP000642829"/>
    </source>
</evidence>
<keyword evidence="4" id="KW-1185">Reference proteome</keyword>
<dbReference type="RefSeq" id="WP_189517486.1">
    <property type="nucleotide sequence ID" value="NZ_BMXG01000035.1"/>
</dbReference>
<reference evidence="3" key="2">
    <citation type="submission" date="2020-09" db="EMBL/GenBank/DDBJ databases">
        <authorList>
            <person name="Sun Q."/>
            <person name="Kim S."/>
        </authorList>
    </citation>
    <scope>NUCLEOTIDE SEQUENCE</scope>
    <source>
        <strain evidence="3">KCTC 12870</strain>
    </source>
</reference>
<feature type="domain" description="Glycosyl hydrolase family 13 catalytic" evidence="2">
    <location>
        <begin position="371"/>
        <end position="691"/>
    </location>
</feature>
<dbReference type="Proteomes" id="UP000642829">
    <property type="component" value="Unassembled WGS sequence"/>
</dbReference>
<comment type="caution">
    <text evidence="3">The sequence shown here is derived from an EMBL/GenBank/DDBJ whole genome shotgun (WGS) entry which is preliminary data.</text>
</comment>
<dbReference type="Gene3D" id="2.60.40.10">
    <property type="entry name" value="Immunoglobulins"/>
    <property type="match status" value="1"/>
</dbReference>
<dbReference type="InterPro" id="IPR014756">
    <property type="entry name" value="Ig_E-set"/>
</dbReference>
<name>A0A8J3DN32_9BACT</name>
<dbReference type="Pfam" id="PF02922">
    <property type="entry name" value="CBM_48"/>
    <property type="match status" value="1"/>
</dbReference>
<evidence type="ECO:0000259" key="2">
    <source>
        <dbReference type="SMART" id="SM00642"/>
    </source>
</evidence>
<dbReference type="InterPro" id="IPR013783">
    <property type="entry name" value="Ig-like_fold"/>
</dbReference>
<dbReference type="EMBL" id="BMXG01000035">
    <property type="protein sequence ID" value="GHC13582.1"/>
    <property type="molecule type" value="Genomic_DNA"/>
</dbReference>
<dbReference type="Pfam" id="PF00128">
    <property type="entry name" value="Alpha-amylase"/>
    <property type="match status" value="1"/>
</dbReference>
<dbReference type="GO" id="GO:0005975">
    <property type="term" value="P:carbohydrate metabolic process"/>
    <property type="evidence" value="ECO:0007669"/>
    <property type="project" value="InterPro"/>
</dbReference>
<proteinExistence type="inferred from homology"/>
<organism evidence="3 4">
    <name type="scientific">Cerasicoccus arenae</name>
    <dbReference type="NCBI Taxonomy" id="424488"/>
    <lineage>
        <taxon>Bacteria</taxon>
        <taxon>Pseudomonadati</taxon>
        <taxon>Verrucomicrobiota</taxon>
        <taxon>Opitutia</taxon>
        <taxon>Puniceicoccales</taxon>
        <taxon>Cerasicoccaceae</taxon>
        <taxon>Cerasicoccus</taxon>
    </lineage>
</organism>
<dbReference type="AlphaFoldDB" id="A0A8J3DN32"/>
<dbReference type="PANTHER" id="PTHR43002">
    <property type="entry name" value="GLYCOGEN DEBRANCHING ENZYME"/>
    <property type="match status" value="1"/>
</dbReference>
<accession>A0A8J3DN32</accession>
<protein>
    <recommendedName>
        <fullName evidence="2">Glycosyl hydrolase family 13 catalytic domain-containing protein</fullName>
    </recommendedName>
</protein>
<dbReference type="Gene3D" id="3.20.20.80">
    <property type="entry name" value="Glycosidases"/>
    <property type="match status" value="1"/>
</dbReference>
<dbReference type="SMART" id="SM00642">
    <property type="entry name" value="Aamy"/>
    <property type="match status" value="1"/>
</dbReference>
<comment type="similarity">
    <text evidence="1">Belongs to the glycosyl hydrolase 13 family.</text>
</comment>
<gene>
    <name evidence="3" type="ORF">GCM10007047_33690</name>
</gene>
<reference evidence="3" key="1">
    <citation type="journal article" date="2014" name="Int. J. Syst. Evol. Microbiol.">
        <title>Complete genome sequence of Corynebacterium casei LMG S-19264T (=DSM 44701T), isolated from a smear-ripened cheese.</title>
        <authorList>
            <consortium name="US DOE Joint Genome Institute (JGI-PGF)"/>
            <person name="Walter F."/>
            <person name="Albersmeier A."/>
            <person name="Kalinowski J."/>
            <person name="Ruckert C."/>
        </authorList>
    </citation>
    <scope>NUCLEOTIDE SEQUENCE</scope>
    <source>
        <strain evidence="3">KCTC 12870</strain>
    </source>
</reference>
<dbReference type="InterPro" id="IPR004193">
    <property type="entry name" value="Glyco_hydro_13_N"/>
</dbReference>
<dbReference type="SUPFAM" id="SSF51445">
    <property type="entry name" value="(Trans)glycosidases"/>
    <property type="match status" value="1"/>
</dbReference>
<dbReference type="InterPro" id="IPR006047">
    <property type="entry name" value="GH13_cat_dom"/>
</dbReference>